<dbReference type="InterPro" id="IPR036287">
    <property type="entry name" value="Rv1873-like_sf"/>
</dbReference>
<reference evidence="1" key="1">
    <citation type="journal article" date="2014" name="Int. J. Syst. Evol. Microbiol.">
        <title>Complete genome sequence of Corynebacterium casei LMG S-19264T (=DSM 44701T), isolated from a smear-ripened cheese.</title>
        <authorList>
            <consortium name="US DOE Joint Genome Institute (JGI-PGF)"/>
            <person name="Walter F."/>
            <person name="Albersmeier A."/>
            <person name="Kalinowski J."/>
            <person name="Ruckert C."/>
        </authorList>
    </citation>
    <scope>NUCLEOTIDE SEQUENCE</scope>
    <source>
        <strain evidence="1">CCM 7897</strain>
    </source>
</reference>
<sequence length="155" mass="17048">MTGKDNNREGGMSEDPFDLERFVSAQFTVFDDALAELTAGRKRTHWMWFIFPQMRGLGHSSMAQRYGIGSLAEARAYLAHPLLGERLLAATDAALAHGAAGAHTLFGSPDDMKFRSSMTLFACAGGEEGRLFRDALAAFYDGQEDAETLRLLERP</sequence>
<organism evidence="1 2">
    <name type="scientific">Azorhizobium oxalatiphilum</name>
    <dbReference type="NCBI Taxonomy" id="980631"/>
    <lineage>
        <taxon>Bacteria</taxon>
        <taxon>Pseudomonadati</taxon>
        <taxon>Pseudomonadota</taxon>
        <taxon>Alphaproteobacteria</taxon>
        <taxon>Hyphomicrobiales</taxon>
        <taxon>Xanthobacteraceae</taxon>
        <taxon>Azorhizobium</taxon>
    </lineage>
</organism>
<dbReference type="Pfam" id="PF08837">
    <property type="entry name" value="DUF1810"/>
    <property type="match status" value="1"/>
</dbReference>
<evidence type="ECO:0008006" key="3">
    <source>
        <dbReference type="Google" id="ProtNLM"/>
    </source>
</evidence>
<dbReference type="AlphaFoldDB" id="A0A917C371"/>
<reference evidence="1" key="2">
    <citation type="submission" date="2020-09" db="EMBL/GenBank/DDBJ databases">
        <authorList>
            <person name="Sun Q."/>
            <person name="Sedlacek I."/>
        </authorList>
    </citation>
    <scope>NUCLEOTIDE SEQUENCE</scope>
    <source>
        <strain evidence="1">CCM 7897</strain>
    </source>
</reference>
<comment type="caution">
    <text evidence="1">The sequence shown here is derived from an EMBL/GenBank/DDBJ whole genome shotgun (WGS) entry which is preliminary data.</text>
</comment>
<dbReference type="EMBL" id="BMCT01000004">
    <property type="protein sequence ID" value="GGF70072.1"/>
    <property type="molecule type" value="Genomic_DNA"/>
</dbReference>
<dbReference type="Proteomes" id="UP000606044">
    <property type="component" value="Unassembled WGS sequence"/>
</dbReference>
<name>A0A917C371_9HYPH</name>
<dbReference type="SUPFAM" id="SSF140736">
    <property type="entry name" value="Rv1873-like"/>
    <property type="match status" value="1"/>
</dbReference>
<dbReference type="Gene3D" id="1.25.40.380">
    <property type="entry name" value="Protein of unknown function DUF1810"/>
    <property type="match status" value="1"/>
</dbReference>
<proteinExistence type="predicted"/>
<protein>
    <recommendedName>
        <fullName evidence="3">Calpastatin</fullName>
    </recommendedName>
</protein>
<evidence type="ECO:0000313" key="2">
    <source>
        <dbReference type="Proteomes" id="UP000606044"/>
    </source>
</evidence>
<dbReference type="PIRSF" id="PIRSF008546">
    <property type="entry name" value="UCP008546"/>
    <property type="match status" value="1"/>
</dbReference>
<accession>A0A917C371</accession>
<keyword evidence="2" id="KW-1185">Reference proteome</keyword>
<gene>
    <name evidence="1" type="ORF">GCM10007301_32280</name>
</gene>
<dbReference type="InterPro" id="IPR014937">
    <property type="entry name" value="DUF1810"/>
</dbReference>
<evidence type="ECO:0000313" key="1">
    <source>
        <dbReference type="EMBL" id="GGF70072.1"/>
    </source>
</evidence>